<dbReference type="PANTHER" id="PTHR33908">
    <property type="entry name" value="MANNOSYLTRANSFERASE YKCB-RELATED"/>
    <property type="match status" value="1"/>
</dbReference>
<dbReference type="KEGG" id="ipa:Isop_0385"/>
<reference evidence="10 11" key="2">
    <citation type="journal article" date="2011" name="Stand. Genomic Sci.">
        <title>Complete genome sequence of Isosphaera pallida type strain (IS1B).</title>
        <authorList>
            <consortium name="US DOE Joint Genome Institute (JGI-PGF)"/>
            <person name="Goker M."/>
            <person name="Cleland D."/>
            <person name="Saunders E."/>
            <person name="Lapidus A."/>
            <person name="Nolan M."/>
            <person name="Lucas S."/>
            <person name="Hammon N."/>
            <person name="Deshpande S."/>
            <person name="Cheng J.F."/>
            <person name="Tapia R."/>
            <person name="Han C."/>
            <person name="Goodwin L."/>
            <person name="Pitluck S."/>
            <person name="Liolios K."/>
            <person name="Pagani I."/>
            <person name="Ivanova N."/>
            <person name="Mavromatis K."/>
            <person name="Pati A."/>
            <person name="Chen A."/>
            <person name="Palaniappan K."/>
            <person name="Land M."/>
            <person name="Hauser L."/>
            <person name="Chang Y.J."/>
            <person name="Jeffries C.D."/>
            <person name="Detter J.C."/>
            <person name="Beck B."/>
            <person name="Woyke T."/>
            <person name="Bristow J."/>
            <person name="Eisen J.A."/>
            <person name="Markowitz V."/>
            <person name="Hugenholtz P."/>
            <person name="Kyrpides N.C."/>
            <person name="Klenk H.P."/>
        </authorList>
    </citation>
    <scope>NUCLEOTIDE SEQUENCE [LARGE SCALE GENOMIC DNA]</scope>
    <source>
        <strain evidence="11">ATCC 43644 / DSM 9630 / IS1B</strain>
    </source>
</reference>
<proteinExistence type="predicted"/>
<feature type="transmembrane region" description="Helical" evidence="8">
    <location>
        <begin position="359"/>
        <end position="380"/>
    </location>
</feature>
<keyword evidence="11" id="KW-1185">Reference proteome</keyword>
<dbReference type="Proteomes" id="UP000008631">
    <property type="component" value="Chromosome"/>
</dbReference>
<accession>E8QY01</accession>
<evidence type="ECO:0000313" key="11">
    <source>
        <dbReference type="Proteomes" id="UP000008631"/>
    </source>
</evidence>
<dbReference type="eggNOG" id="COG1807">
    <property type="taxonomic scope" value="Bacteria"/>
</dbReference>
<gene>
    <name evidence="10" type="ordered locus">Isop_0385</name>
</gene>
<reference key="1">
    <citation type="submission" date="2010-11" db="EMBL/GenBank/DDBJ databases">
        <title>The complete sequence of chromosome of Isophaera pallida ATCC 43644.</title>
        <authorList>
            <consortium name="US DOE Joint Genome Institute (JGI-PGF)"/>
            <person name="Lucas S."/>
            <person name="Copeland A."/>
            <person name="Lapidus A."/>
            <person name="Bruce D."/>
            <person name="Goodwin L."/>
            <person name="Pitluck S."/>
            <person name="Kyrpides N."/>
            <person name="Mavromatis K."/>
            <person name="Pagani I."/>
            <person name="Ivanova N."/>
            <person name="Saunders E."/>
            <person name="Brettin T."/>
            <person name="Detter J.C."/>
            <person name="Han C."/>
            <person name="Tapia R."/>
            <person name="Land M."/>
            <person name="Hauser L."/>
            <person name="Markowitz V."/>
            <person name="Cheng J.-F."/>
            <person name="Hugenholtz P."/>
            <person name="Woyke T."/>
            <person name="Wu D."/>
            <person name="Eisen J.A."/>
        </authorList>
    </citation>
    <scope>NUCLEOTIDE SEQUENCE</scope>
    <source>
        <strain>ATCC 43644</strain>
    </source>
</reference>
<keyword evidence="5 8" id="KW-0812">Transmembrane</keyword>
<dbReference type="AlphaFoldDB" id="E8QY01"/>
<dbReference type="InParanoid" id="E8QY01"/>
<name>E8QY01_ISOPI</name>
<dbReference type="EMBL" id="CP002353">
    <property type="protein sequence ID" value="ADV60980.1"/>
    <property type="molecule type" value="Genomic_DNA"/>
</dbReference>
<dbReference type="OrthoDB" id="244175at2"/>
<evidence type="ECO:0000256" key="2">
    <source>
        <dbReference type="ARBA" id="ARBA00022475"/>
    </source>
</evidence>
<dbReference type="InterPro" id="IPR038731">
    <property type="entry name" value="RgtA/B/C-like"/>
</dbReference>
<dbReference type="RefSeq" id="WP_013563269.1">
    <property type="nucleotide sequence ID" value="NC_014962.1"/>
</dbReference>
<feature type="transmembrane region" description="Helical" evidence="8">
    <location>
        <begin position="196"/>
        <end position="212"/>
    </location>
</feature>
<evidence type="ECO:0000259" key="9">
    <source>
        <dbReference type="Pfam" id="PF13231"/>
    </source>
</evidence>
<evidence type="ECO:0000256" key="7">
    <source>
        <dbReference type="ARBA" id="ARBA00023136"/>
    </source>
</evidence>
<dbReference type="InterPro" id="IPR050297">
    <property type="entry name" value="LipidA_mod_glycosyltrf_83"/>
</dbReference>
<keyword evidence="4" id="KW-0808">Transferase</keyword>
<dbReference type="GO" id="GO:0005886">
    <property type="term" value="C:plasma membrane"/>
    <property type="evidence" value="ECO:0007669"/>
    <property type="project" value="UniProtKB-SubCell"/>
</dbReference>
<feature type="transmembrane region" description="Helical" evidence="8">
    <location>
        <begin position="170"/>
        <end position="189"/>
    </location>
</feature>
<feature type="transmembrane region" description="Helical" evidence="8">
    <location>
        <begin position="241"/>
        <end position="260"/>
    </location>
</feature>
<evidence type="ECO:0000256" key="1">
    <source>
        <dbReference type="ARBA" id="ARBA00004651"/>
    </source>
</evidence>
<evidence type="ECO:0000256" key="8">
    <source>
        <dbReference type="SAM" id="Phobius"/>
    </source>
</evidence>
<dbReference type="GO" id="GO:0016763">
    <property type="term" value="F:pentosyltransferase activity"/>
    <property type="evidence" value="ECO:0007669"/>
    <property type="project" value="TreeGrafter"/>
</dbReference>
<evidence type="ECO:0000256" key="5">
    <source>
        <dbReference type="ARBA" id="ARBA00022692"/>
    </source>
</evidence>
<evidence type="ECO:0000256" key="6">
    <source>
        <dbReference type="ARBA" id="ARBA00022989"/>
    </source>
</evidence>
<keyword evidence="6 8" id="KW-1133">Transmembrane helix</keyword>
<dbReference type="PANTHER" id="PTHR33908:SF11">
    <property type="entry name" value="MEMBRANE PROTEIN"/>
    <property type="match status" value="1"/>
</dbReference>
<dbReference type="GO" id="GO:0009103">
    <property type="term" value="P:lipopolysaccharide biosynthetic process"/>
    <property type="evidence" value="ECO:0007669"/>
    <property type="project" value="UniProtKB-ARBA"/>
</dbReference>
<comment type="subcellular location">
    <subcellularLocation>
        <location evidence="1">Cell membrane</location>
        <topology evidence="1">Multi-pass membrane protein</topology>
    </subcellularLocation>
</comment>
<evidence type="ECO:0000313" key="10">
    <source>
        <dbReference type="EMBL" id="ADV60980.1"/>
    </source>
</evidence>
<protein>
    <recommendedName>
        <fullName evidence="9">Glycosyltransferase RgtA/B/C/D-like domain-containing protein</fullName>
    </recommendedName>
</protein>
<dbReference type="STRING" id="575540.Isop_0385"/>
<evidence type="ECO:0000256" key="3">
    <source>
        <dbReference type="ARBA" id="ARBA00022676"/>
    </source>
</evidence>
<feature type="transmembrane region" description="Helical" evidence="8">
    <location>
        <begin position="145"/>
        <end position="164"/>
    </location>
</feature>
<dbReference type="Pfam" id="PF13231">
    <property type="entry name" value="PMT_2"/>
    <property type="match status" value="1"/>
</dbReference>
<feature type="transmembrane region" description="Helical" evidence="8">
    <location>
        <begin position="300"/>
        <end position="323"/>
    </location>
</feature>
<keyword evidence="3" id="KW-0328">Glycosyltransferase</keyword>
<organism evidence="10 11">
    <name type="scientific">Isosphaera pallida (strain ATCC 43644 / DSM 9630 / IS1B)</name>
    <dbReference type="NCBI Taxonomy" id="575540"/>
    <lineage>
        <taxon>Bacteria</taxon>
        <taxon>Pseudomonadati</taxon>
        <taxon>Planctomycetota</taxon>
        <taxon>Planctomycetia</taxon>
        <taxon>Isosphaerales</taxon>
        <taxon>Isosphaeraceae</taxon>
        <taxon>Isosphaera</taxon>
    </lineage>
</organism>
<feature type="transmembrane region" description="Helical" evidence="8">
    <location>
        <begin position="335"/>
        <end position="353"/>
    </location>
</feature>
<feature type="domain" description="Glycosyltransferase RgtA/B/C/D-like" evidence="9">
    <location>
        <begin position="87"/>
        <end position="258"/>
    </location>
</feature>
<sequence>MAQDQPSASSCPPVPRSAPLAWRWCLVVGGMACLPVLATLNGPGPTVDEPLDVLPGRDYLRKLDQVGVVGFLRSEVIDATYRFNKEHPPLGRWLLGIAATLFEPWEETIRGDDPTGLNLRAARVAPALAFGLLCAVMARVGSRVGGVWAGLGAVVLTVTMPRVWSHAHLAALDTFITVFWLLALFSLDAATRSRRPLVGCLGAGLVFGLALLTKIHAWLLPAIGLVWAILRLGPIQGAIGAGLWGAVGFAVFLAGWPWLWNDPVGRLGAYLSTGVERMSIQTLYFGAVYPDRQVPWHYPWVHVLFTTPPIALMLAGWGAAAVWAGSGPRDPSIRLWIGAALAVLLVFSTHVPVYDGERLYLMVFPLLGLLGGVGLARLAAAAPAGRIARLFWWGGVMASIGLNSLEVVRTAPYGLSYYNIFIGGVVGAEARGMELSYWSEGFDDSLLGELARRVEPGQTVAVAPTLAPGFGRVLTTPALAAREVIPKDQEFVSQADWVLIHRRPAYWTQEVRDLVASTPPVAASRVEGVWIAGLWRRPNPAGRNSRGD</sequence>
<evidence type="ECO:0000256" key="4">
    <source>
        <dbReference type="ARBA" id="ARBA00022679"/>
    </source>
</evidence>
<feature type="transmembrane region" description="Helical" evidence="8">
    <location>
        <begin position="21"/>
        <end position="40"/>
    </location>
</feature>
<keyword evidence="7 8" id="KW-0472">Membrane</keyword>
<dbReference type="HOGENOM" id="CLU_480500_0_0_0"/>
<keyword evidence="2" id="KW-1003">Cell membrane</keyword>